<reference evidence="1" key="1">
    <citation type="submission" date="2013-08" db="EMBL/GenBank/DDBJ databases">
        <title>Two distinct conjugal transfer systems on Streptomyces plasmid pZL1.</title>
        <authorList>
            <person name="Zhao L."/>
            <person name="Zhong L."/>
            <person name="Qin Z."/>
        </authorList>
    </citation>
    <scope>NUCLEOTIDE SEQUENCE</scope>
    <source>
        <strain evidence="1">14R-10</strain>
        <plasmid evidence="1">pZL1</plasmid>
    </source>
</reference>
<protein>
    <submittedName>
        <fullName evidence="1">Uncharacterized protein</fullName>
    </submittedName>
</protein>
<proteinExistence type="predicted"/>
<gene>
    <name evidence="1" type="ORF">pZL1.19c</name>
</gene>
<dbReference type="AlphaFoldDB" id="W0FYE9"/>
<geneLocation type="plasmid" evidence="1">
    <name>pZL1</name>
</geneLocation>
<evidence type="ECO:0000313" key="1">
    <source>
        <dbReference type="EMBL" id="AHF46184.1"/>
    </source>
</evidence>
<sequence length="226" mass="24910">MTGHHLKGELMQSFRMVLVPQCGECSAAVTDETGREVQLAERFLPEALRDRLTAEGWQFTPGNRRLNNGPHDSIAGDRLRCPGCIARAGAAVAAAEQRIAQHMARPRVTTLDLSAKLGAGVTLSQRAGDVDVHCWLVEKDGEVVGFVRRYRRAGGDFSTGWEAFHRLRDGFYRREAITSCANSRNSSYLWSGRDVAAWGVLANPHHGAARPAWARRTTKKTKETTA</sequence>
<dbReference type="EMBL" id="KF501372">
    <property type="protein sequence ID" value="AHF46184.1"/>
    <property type="molecule type" value="Genomic_DNA"/>
</dbReference>
<name>W0FYE9_9ACTN</name>
<accession>W0FYE9</accession>
<keyword evidence="1" id="KW-0614">Plasmid</keyword>
<organism evidence="1">
    <name type="scientific">Streptomyces sp. 14R-10</name>
    <dbReference type="NCBI Taxonomy" id="1442159"/>
    <lineage>
        <taxon>Bacteria</taxon>
        <taxon>Bacillati</taxon>
        <taxon>Actinomycetota</taxon>
        <taxon>Actinomycetes</taxon>
        <taxon>Kitasatosporales</taxon>
        <taxon>Streptomycetaceae</taxon>
        <taxon>Streptomyces</taxon>
    </lineage>
</organism>